<dbReference type="STRING" id="391625.PPSIR1_15900"/>
<evidence type="ECO:0000313" key="8">
    <source>
        <dbReference type="EMBL" id="EDM76999.1"/>
    </source>
</evidence>
<accession>A6GAQ8</accession>
<keyword evidence="3" id="KW-0731">Sigma factor</keyword>
<dbReference type="NCBIfam" id="TIGR02937">
    <property type="entry name" value="sigma70-ECF"/>
    <property type="match status" value="1"/>
</dbReference>
<dbReference type="SUPFAM" id="SSF88659">
    <property type="entry name" value="Sigma3 and sigma4 domains of RNA polymerase sigma factors"/>
    <property type="match status" value="1"/>
</dbReference>
<dbReference type="SUPFAM" id="SSF88946">
    <property type="entry name" value="Sigma2 domain of RNA polymerase sigma factors"/>
    <property type="match status" value="1"/>
</dbReference>
<dbReference type="GO" id="GO:0006352">
    <property type="term" value="P:DNA-templated transcription initiation"/>
    <property type="evidence" value="ECO:0007669"/>
    <property type="project" value="InterPro"/>
</dbReference>
<proteinExistence type="inferred from homology"/>
<dbReference type="InterPro" id="IPR013324">
    <property type="entry name" value="RNA_pol_sigma_r3/r4-like"/>
</dbReference>
<dbReference type="RefSeq" id="WP_006973800.1">
    <property type="nucleotide sequence ID" value="NZ_ABCS01000053.1"/>
</dbReference>
<dbReference type="Pfam" id="PF08281">
    <property type="entry name" value="Sigma70_r4_2"/>
    <property type="match status" value="1"/>
</dbReference>
<feature type="domain" description="RNA polymerase sigma-70 region 2" evidence="6">
    <location>
        <begin position="25"/>
        <end position="91"/>
    </location>
</feature>
<keyword evidence="5" id="KW-0804">Transcription</keyword>
<evidence type="ECO:0000256" key="2">
    <source>
        <dbReference type="ARBA" id="ARBA00023015"/>
    </source>
</evidence>
<dbReference type="InterPro" id="IPR036388">
    <property type="entry name" value="WH-like_DNA-bd_sf"/>
</dbReference>
<dbReference type="Proteomes" id="UP000005801">
    <property type="component" value="Unassembled WGS sequence"/>
</dbReference>
<comment type="similarity">
    <text evidence="1">Belongs to the sigma-70 factor family. ECF subfamily.</text>
</comment>
<organism evidence="8 9">
    <name type="scientific">Plesiocystis pacifica SIR-1</name>
    <dbReference type="NCBI Taxonomy" id="391625"/>
    <lineage>
        <taxon>Bacteria</taxon>
        <taxon>Pseudomonadati</taxon>
        <taxon>Myxococcota</taxon>
        <taxon>Polyangia</taxon>
        <taxon>Nannocystales</taxon>
        <taxon>Nannocystaceae</taxon>
        <taxon>Plesiocystis</taxon>
    </lineage>
</organism>
<evidence type="ECO:0000256" key="3">
    <source>
        <dbReference type="ARBA" id="ARBA00023082"/>
    </source>
</evidence>
<dbReference type="InterPro" id="IPR007627">
    <property type="entry name" value="RNA_pol_sigma70_r2"/>
</dbReference>
<comment type="caution">
    <text evidence="8">The sequence shown here is derived from an EMBL/GenBank/DDBJ whole genome shotgun (WGS) entry which is preliminary data.</text>
</comment>
<dbReference type="PANTHER" id="PTHR43133:SF8">
    <property type="entry name" value="RNA POLYMERASE SIGMA FACTOR HI_1459-RELATED"/>
    <property type="match status" value="1"/>
</dbReference>
<dbReference type="GO" id="GO:0016987">
    <property type="term" value="F:sigma factor activity"/>
    <property type="evidence" value="ECO:0007669"/>
    <property type="project" value="UniProtKB-KW"/>
</dbReference>
<dbReference type="InterPro" id="IPR013325">
    <property type="entry name" value="RNA_pol_sigma_r2"/>
</dbReference>
<name>A6GAQ8_9BACT</name>
<keyword evidence="9" id="KW-1185">Reference proteome</keyword>
<keyword evidence="4" id="KW-0238">DNA-binding</keyword>
<evidence type="ECO:0000256" key="4">
    <source>
        <dbReference type="ARBA" id="ARBA00023125"/>
    </source>
</evidence>
<evidence type="ECO:0000256" key="5">
    <source>
        <dbReference type="ARBA" id="ARBA00023163"/>
    </source>
</evidence>
<sequence length="212" mass="24096">MAESEDWQLLDRWRQGDQQAGAALLQRYFGILSRFFHNKVANPDDVADLVSETMLACTTGKERIRESSSFRSFLFAIAFNQLRRYYRKQRKRELERDDFLQCVAGEFDEASPATAVGNKRETSLLVQGLRSLPLEYQIILELTLFEELTGREIGELLDMPTPTVHTRLRRGKARLGAAIEALAANPEEYKSTVTDLEGWAAQLRKQIGTPVG</sequence>
<evidence type="ECO:0000313" key="9">
    <source>
        <dbReference type="Proteomes" id="UP000005801"/>
    </source>
</evidence>
<dbReference type="Gene3D" id="1.10.1740.10">
    <property type="match status" value="1"/>
</dbReference>
<evidence type="ECO:0000259" key="6">
    <source>
        <dbReference type="Pfam" id="PF04542"/>
    </source>
</evidence>
<reference evidence="8 9" key="1">
    <citation type="submission" date="2007-06" db="EMBL/GenBank/DDBJ databases">
        <authorList>
            <person name="Shimkets L."/>
            <person name="Ferriera S."/>
            <person name="Johnson J."/>
            <person name="Kravitz S."/>
            <person name="Beeson K."/>
            <person name="Sutton G."/>
            <person name="Rogers Y.-H."/>
            <person name="Friedman R."/>
            <person name="Frazier M."/>
            <person name="Venter J.C."/>
        </authorList>
    </citation>
    <scope>NUCLEOTIDE SEQUENCE [LARGE SCALE GENOMIC DNA]</scope>
    <source>
        <strain evidence="8 9">SIR-1</strain>
    </source>
</reference>
<dbReference type="AlphaFoldDB" id="A6GAQ8"/>
<protein>
    <submittedName>
        <fullName evidence="8">Uncharacterized protein</fullName>
    </submittedName>
</protein>
<keyword evidence="2" id="KW-0805">Transcription regulation</keyword>
<dbReference type="CDD" id="cd06171">
    <property type="entry name" value="Sigma70_r4"/>
    <property type="match status" value="1"/>
</dbReference>
<dbReference type="InterPro" id="IPR014284">
    <property type="entry name" value="RNA_pol_sigma-70_dom"/>
</dbReference>
<dbReference type="InterPro" id="IPR039425">
    <property type="entry name" value="RNA_pol_sigma-70-like"/>
</dbReference>
<gene>
    <name evidence="8" type="ORF">PPSIR1_15900</name>
</gene>
<dbReference type="Pfam" id="PF04542">
    <property type="entry name" value="Sigma70_r2"/>
    <property type="match status" value="1"/>
</dbReference>
<dbReference type="PANTHER" id="PTHR43133">
    <property type="entry name" value="RNA POLYMERASE ECF-TYPE SIGMA FACTO"/>
    <property type="match status" value="1"/>
</dbReference>
<dbReference type="eggNOG" id="COG1595">
    <property type="taxonomic scope" value="Bacteria"/>
</dbReference>
<evidence type="ECO:0000259" key="7">
    <source>
        <dbReference type="Pfam" id="PF08281"/>
    </source>
</evidence>
<dbReference type="GO" id="GO:0003677">
    <property type="term" value="F:DNA binding"/>
    <property type="evidence" value="ECO:0007669"/>
    <property type="project" value="UniProtKB-KW"/>
</dbReference>
<dbReference type="EMBL" id="ABCS01000053">
    <property type="protein sequence ID" value="EDM76999.1"/>
    <property type="molecule type" value="Genomic_DNA"/>
</dbReference>
<evidence type="ECO:0000256" key="1">
    <source>
        <dbReference type="ARBA" id="ARBA00010641"/>
    </source>
</evidence>
<feature type="domain" description="RNA polymerase sigma factor 70 region 4 type 2" evidence="7">
    <location>
        <begin position="127"/>
        <end position="175"/>
    </location>
</feature>
<dbReference type="OrthoDB" id="4184921at2"/>
<dbReference type="InterPro" id="IPR013249">
    <property type="entry name" value="RNA_pol_sigma70_r4_t2"/>
</dbReference>
<dbReference type="Gene3D" id="1.10.10.10">
    <property type="entry name" value="Winged helix-like DNA-binding domain superfamily/Winged helix DNA-binding domain"/>
    <property type="match status" value="1"/>
</dbReference>